<feature type="compositionally biased region" description="Polar residues" evidence="2">
    <location>
        <begin position="380"/>
        <end position="391"/>
    </location>
</feature>
<evidence type="ECO:0000313" key="4">
    <source>
        <dbReference type="Proteomes" id="UP001634394"/>
    </source>
</evidence>
<feature type="coiled-coil region" evidence="1">
    <location>
        <begin position="193"/>
        <end position="220"/>
    </location>
</feature>
<feature type="region of interest" description="Disordered" evidence="2">
    <location>
        <begin position="604"/>
        <end position="639"/>
    </location>
</feature>
<keyword evidence="1" id="KW-0175">Coiled coil</keyword>
<feature type="region of interest" description="Disordered" evidence="2">
    <location>
        <begin position="482"/>
        <end position="517"/>
    </location>
</feature>
<evidence type="ECO:0000313" key="3">
    <source>
        <dbReference type="EMBL" id="KAL3885415.1"/>
    </source>
</evidence>
<evidence type="ECO:0000256" key="2">
    <source>
        <dbReference type="SAM" id="MobiDB-lite"/>
    </source>
</evidence>
<organism evidence="3 4">
    <name type="scientific">Sinanodonta woodiana</name>
    <name type="common">Chinese pond mussel</name>
    <name type="synonym">Anodonta woodiana</name>
    <dbReference type="NCBI Taxonomy" id="1069815"/>
    <lineage>
        <taxon>Eukaryota</taxon>
        <taxon>Metazoa</taxon>
        <taxon>Spiralia</taxon>
        <taxon>Lophotrochozoa</taxon>
        <taxon>Mollusca</taxon>
        <taxon>Bivalvia</taxon>
        <taxon>Autobranchia</taxon>
        <taxon>Heteroconchia</taxon>
        <taxon>Palaeoheterodonta</taxon>
        <taxon>Unionida</taxon>
        <taxon>Unionoidea</taxon>
        <taxon>Unionidae</taxon>
        <taxon>Unioninae</taxon>
        <taxon>Sinanodonta</taxon>
    </lineage>
</organism>
<sequence length="720" mass="79674">MPPIKPHPIPIMSTSSKIELTSEHMFKIPSLPQTISSEHPLVDGIVTNSSTETSLHHAHLDGNILPMHPHLPQNLHSDSDVSALNKQNNTLIKTGTVSTTAHDLHLNTFNIKKLELNLDKKNAENIFPSQAQASGAQSASNMMHVSSSSITDSTNVLINTSREYLDDIETRISIAELILADQLIAHEAGQNNTANIENDLNTMKTKLVSLEDKFRKMENKLIKVATDLTKVKTLTSPLKSSRKEIFRKIGLDFHFPKEKTTIVNTPAWDMKKRHVGKAPEISKNVSKDENVINSVPNIVLRKLIADLALNINSASQNESIPKTTTIANIDTWMITPQQILAPSDRVNPTKGMSLDIYTTGLLVPGSQSALNHNGIHEPQKSQTNSHPSSSAIKSAHVLNKHLPTESLLRRSPAVPVNALDLGRSSIDAGNPGRLTSLGELTVFQQPVQDNSSRRFNRIENMGIQVIQGRADIQSRDKIVLQPDMNSAPRSNRQRSLIFDSSGSDTLQSRTREMTDSSVQRTAVQANSIPDRNIGEVFVSSRETPQLSPRSQWQMIRTAQDVIDLRSSIENGETNNIRQVVPSMSRAFNSGVGNNRAVQTNALLSRGSTQQSQQQREQVNEQQLHSQQHSQQHVQRSSGSLSLSFLNRSSQVQSPLVRTFQPRTLMSQGQILPFVPAQNRFVNQQFRAPNSRSLGNINSQSQQPTVVARQSVRLFPIAGMF</sequence>
<feature type="compositionally biased region" description="Polar residues" evidence="2">
    <location>
        <begin position="483"/>
        <end position="508"/>
    </location>
</feature>
<dbReference type="AlphaFoldDB" id="A0ABD3XKC6"/>
<gene>
    <name evidence="3" type="ORF">ACJMK2_025478</name>
</gene>
<dbReference type="EMBL" id="JBJQND010000002">
    <property type="protein sequence ID" value="KAL3885415.1"/>
    <property type="molecule type" value="Genomic_DNA"/>
</dbReference>
<feature type="region of interest" description="Disordered" evidence="2">
    <location>
        <begin position="368"/>
        <end position="391"/>
    </location>
</feature>
<reference evidence="3 4" key="1">
    <citation type="submission" date="2024-11" db="EMBL/GenBank/DDBJ databases">
        <title>Chromosome-level genome assembly of the freshwater bivalve Anodonta woodiana.</title>
        <authorList>
            <person name="Chen X."/>
        </authorList>
    </citation>
    <scope>NUCLEOTIDE SEQUENCE [LARGE SCALE GENOMIC DNA]</scope>
    <source>
        <strain evidence="3">MN2024</strain>
        <tissue evidence="3">Gills</tissue>
    </source>
</reference>
<proteinExistence type="predicted"/>
<protein>
    <submittedName>
        <fullName evidence="3">Uncharacterized protein</fullName>
    </submittedName>
</protein>
<feature type="compositionally biased region" description="Low complexity" evidence="2">
    <location>
        <begin position="609"/>
        <end position="639"/>
    </location>
</feature>
<name>A0ABD3XKC6_SINWO</name>
<dbReference type="Proteomes" id="UP001634394">
    <property type="component" value="Unassembled WGS sequence"/>
</dbReference>
<evidence type="ECO:0000256" key="1">
    <source>
        <dbReference type="SAM" id="Coils"/>
    </source>
</evidence>
<comment type="caution">
    <text evidence="3">The sequence shown here is derived from an EMBL/GenBank/DDBJ whole genome shotgun (WGS) entry which is preliminary data.</text>
</comment>
<keyword evidence="4" id="KW-1185">Reference proteome</keyword>
<accession>A0ABD3XKC6</accession>